<gene>
    <name evidence="10" type="ORF">DFQ01_11353</name>
</gene>
<dbReference type="RefSeq" id="WP_110045067.1">
    <property type="nucleotide sequence ID" value="NZ_CP054612.1"/>
</dbReference>
<evidence type="ECO:0000256" key="3">
    <source>
        <dbReference type="ARBA" id="ARBA00022692"/>
    </source>
</evidence>
<evidence type="ECO:0000256" key="6">
    <source>
        <dbReference type="ARBA" id="ARBA00038076"/>
    </source>
</evidence>
<feature type="transmembrane region" description="Helical" evidence="7">
    <location>
        <begin position="402"/>
        <end position="424"/>
    </location>
</feature>
<accession>A0A2V2YR53</accession>
<feature type="domain" description="MacB-like periplasmic core" evidence="9">
    <location>
        <begin position="548"/>
        <end position="784"/>
    </location>
</feature>
<dbReference type="Pfam" id="PF12704">
    <property type="entry name" value="MacB_PCD"/>
    <property type="match status" value="1"/>
</dbReference>
<sequence>MAILTMIIRKMRKNSWLQLNLLIGLLICAALFSSMPMYTDAILQQTMQKQLQNLQKTSGQYPGWFRASTSVSPDVTQIPQRVVAADAFMNREFGRFNMGVLAYQKYRATRTYTTFAADATDAEKKINRLAAVVAVSDLDKHIKLLDGRMPAAEPVDGVIETLVTQKFLIEFKRDLNSILEINNSKTGETLRFKPVGLIEQQEDENGTYLRFKLEGVGNLMFVPFEWFDREIVGSSRLELSSLQYQVALHYPDLKAANLTTFMGEAGRIDKYFDNRLGTHQLEFPALRTLKGYGDTKERLTRLLWALYAPLMLMLVFYLLLISNKMIEGQKTEISVLRSRGASKIQIVGIYAIEAILLAIPALTIGVFGGLMFTKVLGSANGFLQFVDRSALEVHLTEDAIRLAAYAMGGAILLVLIPVIHAANVSIVDRKRNLSRGEGTSVWHKLVLDVILLGVSIYLLNGFRKQMDNFDKLGIDSGSLQIDPMLFLTPAMFAFGGGLLLLRVYPWLLRLIYRIGRRWWPPALYAVLTQTSRSSKQFLTIQLFLVLTVATGLFSAHSARTINNNLEDKINYAMGADVTLTEYWQNDAPPPQTGAPTQAQVTVDPNKRVQYTEPDFGSYQKLTSVEAAAQVFIKEDATVSVGKGTIDTELMGIKTDDFGKVASLRSDLLDHHMNLYLNLIAPEPTAVLISRTLAEADGINVGDTINVGWQKLSSSPFVVYGIVDYWSSWNPTADLTTDGKTGELPKLIIGHLDTIKNRLAVEPYEVWLKLKDGKTASDVYQELQDKKIQIVKVADRKSALIESRNDPFRLAINGVMTLGFVISMLISLSGFLLFWILTLSGRTLQYGILRAMGIPFGQLIGMLISEQLLTSGVAVVIGLISGRVTSEWFVPLFRMSFDTKVQMLPFRIAHSTSDYIQLLTVVLFMLAIGLVVLGIRLFRIRVHQALKLGEE</sequence>
<reference evidence="10 11" key="1">
    <citation type="submission" date="2018-05" db="EMBL/GenBank/DDBJ databases">
        <title>Genomic Encyclopedia of Type Strains, Phase III (KMG-III): the genomes of soil and plant-associated and newly described type strains.</title>
        <authorList>
            <person name="Whitman W."/>
        </authorList>
    </citation>
    <scope>NUCLEOTIDE SEQUENCE [LARGE SCALE GENOMIC DNA]</scope>
    <source>
        <strain evidence="10 11">CECT 5696</strain>
    </source>
</reference>
<keyword evidence="4 7" id="KW-1133">Transmembrane helix</keyword>
<feature type="transmembrane region" description="Helical" evidence="7">
    <location>
        <begin position="302"/>
        <end position="320"/>
    </location>
</feature>
<dbReference type="InterPro" id="IPR025857">
    <property type="entry name" value="MacB_PCD"/>
</dbReference>
<dbReference type="PANTHER" id="PTHR30572">
    <property type="entry name" value="MEMBRANE COMPONENT OF TRANSPORTER-RELATED"/>
    <property type="match status" value="1"/>
</dbReference>
<dbReference type="EMBL" id="QGTQ01000013">
    <property type="protein sequence ID" value="PWV99679.1"/>
    <property type="molecule type" value="Genomic_DNA"/>
</dbReference>
<keyword evidence="3 7" id="KW-0812">Transmembrane</keyword>
<feature type="transmembrane region" description="Helical" evidence="7">
    <location>
        <begin position="537"/>
        <end position="555"/>
    </location>
</feature>
<evidence type="ECO:0000256" key="7">
    <source>
        <dbReference type="SAM" id="Phobius"/>
    </source>
</evidence>
<feature type="transmembrane region" description="Helical" evidence="7">
    <location>
        <begin position="914"/>
        <end position="937"/>
    </location>
</feature>
<dbReference type="Pfam" id="PF02687">
    <property type="entry name" value="FtsX"/>
    <property type="match status" value="2"/>
</dbReference>
<feature type="domain" description="ABC3 transporter permease C-terminal" evidence="8">
    <location>
        <begin position="310"/>
        <end position="424"/>
    </location>
</feature>
<dbReference type="GO" id="GO:0005886">
    <property type="term" value="C:plasma membrane"/>
    <property type="evidence" value="ECO:0007669"/>
    <property type="project" value="UniProtKB-SubCell"/>
</dbReference>
<proteinExistence type="inferred from homology"/>
<keyword evidence="11" id="KW-1185">Reference proteome</keyword>
<keyword evidence="2" id="KW-1003">Cell membrane</keyword>
<name>A0A2V2YR53_9BACL</name>
<comment type="caution">
    <text evidence="10">The sequence shown here is derived from an EMBL/GenBank/DDBJ whole genome shotgun (WGS) entry which is preliminary data.</text>
</comment>
<evidence type="ECO:0000256" key="5">
    <source>
        <dbReference type="ARBA" id="ARBA00023136"/>
    </source>
</evidence>
<dbReference type="InterPro" id="IPR050250">
    <property type="entry name" value="Macrolide_Exporter_MacB"/>
</dbReference>
<dbReference type="InterPro" id="IPR003838">
    <property type="entry name" value="ABC3_permease_C"/>
</dbReference>
<dbReference type="PANTHER" id="PTHR30572:SF4">
    <property type="entry name" value="ABC TRANSPORTER PERMEASE YTRF"/>
    <property type="match status" value="1"/>
</dbReference>
<evidence type="ECO:0000313" key="11">
    <source>
        <dbReference type="Proteomes" id="UP000246635"/>
    </source>
</evidence>
<evidence type="ECO:0000259" key="9">
    <source>
        <dbReference type="Pfam" id="PF12704"/>
    </source>
</evidence>
<dbReference type="GO" id="GO:0022857">
    <property type="term" value="F:transmembrane transporter activity"/>
    <property type="evidence" value="ECO:0007669"/>
    <property type="project" value="TreeGrafter"/>
</dbReference>
<evidence type="ECO:0000256" key="2">
    <source>
        <dbReference type="ARBA" id="ARBA00022475"/>
    </source>
</evidence>
<feature type="transmembrane region" description="Helical" evidence="7">
    <location>
        <begin position="858"/>
        <end position="879"/>
    </location>
</feature>
<comment type="subcellular location">
    <subcellularLocation>
        <location evidence="1">Cell membrane</location>
        <topology evidence="1">Multi-pass membrane protein</topology>
    </subcellularLocation>
</comment>
<dbReference type="Proteomes" id="UP000246635">
    <property type="component" value="Unassembled WGS sequence"/>
</dbReference>
<evidence type="ECO:0000256" key="1">
    <source>
        <dbReference type="ARBA" id="ARBA00004651"/>
    </source>
</evidence>
<protein>
    <submittedName>
        <fullName evidence="10">Putative ABC transport system permease protein</fullName>
    </submittedName>
</protein>
<feature type="transmembrane region" description="Helical" evidence="7">
    <location>
        <begin position="445"/>
        <end position="463"/>
    </location>
</feature>
<feature type="transmembrane region" description="Helical" evidence="7">
    <location>
        <begin position="347"/>
        <end position="372"/>
    </location>
</feature>
<organism evidence="10 11">
    <name type="scientific">Paenibacillus cellulosilyticus</name>
    <dbReference type="NCBI Taxonomy" id="375489"/>
    <lineage>
        <taxon>Bacteria</taxon>
        <taxon>Bacillati</taxon>
        <taxon>Bacillota</taxon>
        <taxon>Bacilli</taxon>
        <taxon>Bacillales</taxon>
        <taxon>Paenibacillaceae</taxon>
        <taxon>Paenibacillus</taxon>
    </lineage>
</organism>
<evidence type="ECO:0000313" key="10">
    <source>
        <dbReference type="EMBL" id="PWV99679.1"/>
    </source>
</evidence>
<feature type="transmembrane region" description="Helical" evidence="7">
    <location>
        <begin position="483"/>
        <end position="507"/>
    </location>
</feature>
<keyword evidence="5 7" id="KW-0472">Membrane</keyword>
<evidence type="ECO:0000259" key="8">
    <source>
        <dbReference type="Pfam" id="PF02687"/>
    </source>
</evidence>
<dbReference type="AlphaFoldDB" id="A0A2V2YR53"/>
<dbReference type="OrthoDB" id="51951at2"/>
<comment type="similarity">
    <text evidence="6">Belongs to the ABC-4 integral membrane protein family.</text>
</comment>
<feature type="transmembrane region" description="Helical" evidence="7">
    <location>
        <begin position="809"/>
        <end position="837"/>
    </location>
</feature>
<evidence type="ECO:0000256" key="4">
    <source>
        <dbReference type="ARBA" id="ARBA00022989"/>
    </source>
</evidence>
<feature type="domain" description="ABC3 transporter permease C-terminal" evidence="8">
    <location>
        <begin position="819"/>
        <end position="940"/>
    </location>
</feature>